<organism evidence="7 8">
    <name type="scientific">Tetradesmus obliquus</name>
    <name type="common">Green alga</name>
    <name type="synonym">Acutodesmus obliquus</name>
    <dbReference type="NCBI Taxonomy" id="3088"/>
    <lineage>
        <taxon>Eukaryota</taxon>
        <taxon>Viridiplantae</taxon>
        <taxon>Chlorophyta</taxon>
        <taxon>core chlorophytes</taxon>
        <taxon>Chlorophyceae</taxon>
        <taxon>CS clade</taxon>
        <taxon>Sphaeropleales</taxon>
        <taxon>Scenedesmaceae</taxon>
        <taxon>Tetradesmus</taxon>
    </lineage>
</organism>
<dbReference type="Gene3D" id="3.30.40.10">
    <property type="entry name" value="Zinc/RING finger domain, C3HC4 (zinc finger)"/>
    <property type="match status" value="1"/>
</dbReference>
<dbReference type="EMBL" id="CP126210">
    <property type="protein sequence ID" value="WIA12250.1"/>
    <property type="molecule type" value="Genomic_DNA"/>
</dbReference>
<evidence type="ECO:0000256" key="5">
    <source>
        <dbReference type="SAM" id="MobiDB-lite"/>
    </source>
</evidence>
<keyword evidence="8" id="KW-1185">Reference proteome</keyword>
<gene>
    <name evidence="7" type="ORF">OEZ85_012315</name>
</gene>
<name>A0ABY8TT11_TETOB</name>
<protein>
    <recommendedName>
        <fullName evidence="6">FYVE-type domain-containing protein</fullName>
    </recommendedName>
</protein>
<feature type="compositionally biased region" description="Polar residues" evidence="5">
    <location>
        <begin position="105"/>
        <end position="120"/>
    </location>
</feature>
<keyword evidence="3" id="KW-0862">Zinc</keyword>
<dbReference type="Pfam" id="PF01363">
    <property type="entry name" value="FYVE"/>
    <property type="match status" value="1"/>
</dbReference>
<dbReference type="Pfam" id="PF00118">
    <property type="entry name" value="Cpn60_TCP1"/>
    <property type="match status" value="1"/>
</dbReference>
<dbReference type="InterPro" id="IPR000306">
    <property type="entry name" value="Znf_FYVE"/>
</dbReference>
<dbReference type="Proteomes" id="UP001244341">
    <property type="component" value="Chromosome 3b"/>
</dbReference>
<feature type="compositionally biased region" description="Low complexity" evidence="5">
    <location>
        <begin position="136"/>
        <end position="151"/>
    </location>
</feature>
<dbReference type="InterPro" id="IPR013083">
    <property type="entry name" value="Znf_RING/FYVE/PHD"/>
</dbReference>
<feature type="region of interest" description="Disordered" evidence="5">
    <location>
        <begin position="96"/>
        <end position="171"/>
    </location>
</feature>
<evidence type="ECO:0000259" key="6">
    <source>
        <dbReference type="PROSITE" id="PS50178"/>
    </source>
</evidence>
<accession>A0ABY8TT11</accession>
<evidence type="ECO:0000256" key="1">
    <source>
        <dbReference type="ARBA" id="ARBA00022723"/>
    </source>
</evidence>
<proteinExistence type="predicted"/>
<dbReference type="SUPFAM" id="SSF52029">
    <property type="entry name" value="GroEL apical domain-like"/>
    <property type="match status" value="1"/>
</dbReference>
<evidence type="ECO:0000256" key="4">
    <source>
        <dbReference type="PROSITE-ProRule" id="PRU00091"/>
    </source>
</evidence>
<dbReference type="InterPro" id="IPR011011">
    <property type="entry name" value="Znf_FYVE_PHD"/>
</dbReference>
<dbReference type="InterPro" id="IPR027409">
    <property type="entry name" value="GroEL-like_apical_dom_sf"/>
</dbReference>
<feature type="domain" description="FYVE-type" evidence="6">
    <location>
        <begin position="28"/>
        <end position="94"/>
    </location>
</feature>
<dbReference type="InterPro" id="IPR002423">
    <property type="entry name" value="Cpn60/GroEL/TCP-1"/>
</dbReference>
<reference evidence="7 8" key="1">
    <citation type="submission" date="2023-05" db="EMBL/GenBank/DDBJ databases">
        <title>A 100% complete, gapless, phased diploid assembly of the Scenedesmus obliquus UTEX 3031 genome.</title>
        <authorList>
            <person name="Biondi T.C."/>
            <person name="Hanschen E.R."/>
            <person name="Kwon T."/>
            <person name="Eng W."/>
            <person name="Kruse C.P.S."/>
            <person name="Koehler S.I."/>
            <person name="Kunde Y."/>
            <person name="Gleasner C.D."/>
            <person name="You Mak K.T."/>
            <person name="Polle J."/>
            <person name="Hovde B.T."/>
            <person name="Starkenburg S.R."/>
        </authorList>
    </citation>
    <scope>NUCLEOTIDE SEQUENCE [LARGE SCALE GENOMIC DNA]</scope>
    <source>
        <strain evidence="7 8">DOE0152z</strain>
    </source>
</reference>
<feature type="region of interest" description="Disordered" evidence="5">
    <location>
        <begin position="203"/>
        <end position="242"/>
    </location>
</feature>
<evidence type="ECO:0000256" key="2">
    <source>
        <dbReference type="ARBA" id="ARBA00022771"/>
    </source>
</evidence>
<dbReference type="PANTHER" id="PTHR45748">
    <property type="entry name" value="1-PHOSPHATIDYLINOSITOL 3-PHOSPHATE 5-KINASE-RELATED"/>
    <property type="match status" value="1"/>
</dbReference>
<keyword evidence="1" id="KW-0479">Metal-binding</keyword>
<dbReference type="InterPro" id="IPR017455">
    <property type="entry name" value="Znf_FYVE-rel"/>
</dbReference>
<dbReference type="PANTHER" id="PTHR45748:SF7">
    <property type="entry name" value="1-PHOSPHATIDYLINOSITOL 3-PHOSPHATE 5-KINASE-RELATED"/>
    <property type="match status" value="1"/>
</dbReference>
<evidence type="ECO:0000256" key="3">
    <source>
        <dbReference type="ARBA" id="ARBA00022833"/>
    </source>
</evidence>
<keyword evidence="2 4" id="KW-0863">Zinc-finger</keyword>
<evidence type="ECO:0000313" key="7">
    <source>
        <dbReference type="EMBL" id="WIA12250.1"/>
    </source>
</evidence>
<dbReference type="PROSITE" id="PS50178">
    <property type="entry name" value="ZF_FYVE"/>
    <property type="match status" value="1"/>
</dbReference>
<dbReference type="Gene3D" id="3.50.7.10">
    <property type="entry name" value="GroEL"/>
    <property type="match status" value="1"/>
</dbReference>
<dbReference type="SUPFAM" id="SSF57903">
    <property type="entry name" value="FYVE/PHD zinc finger"/>
    <property type="match status" value="1"/>
</dbReference>
<sequence>MDSLISKLVNTLTGDKVAQQGKDYWVDDAKCKACYECETPFSVFVRRHHCRICGRIFCSSCTFNSIPASRDAAVPASGEQAWLRVCNYCHRMRQRDDDGSERQQTDTAGQLLLGTTHTANSSSSSRLRSDEPGAVTSSSGSTRTGSSSPSGKLQHAFSQRSSSSSSALDGSLTWDVPPVLERTFGPSAEAVADYSVAQTAPAVGGDAAPASADAEAASSSSSSSSSDRPVSPSSQPVGSSSGLHPVVLLNRQEFARAADEHLQQLLSQLLQAEEVQQPDLWLPIVMRLVCDASRALLPAAAAAFGEQDPRFYVKVKRLPDMGSPADCRVVRGVVAKKNVAHRRMRTDIPQPAVVLLSGALEYQRVANRLSSFDMLLDQEREHLRLAVARIAACKPDLLLVERSVARAAQEELLARGIGLVQHAKPELLERLGRCMGVKVAASLEELSPQLGLECSFLAEELALATAALATPDISKDVALYRSLARAAISSSREATNPCGLQPERRLLLSLSPHVVGALLSEDEEEQQQQHAVELAEDAAEVAPAKVQPLWLQGMQLYDRQHIYLSMACRNPRRGLMCEPPAIKRIDCYCHSDLSLAGFIVAAAPHAQKKCQVAGCGYGVTCHVRTFLHGCSRITLSIATLPSSDALPGEERGQVWTWLRPKGGRHQLSNSKQVRRLPLSQATACMSFGMFLSLCFSAPGLEAFGSPLHSAFVRYFGLGRTVMCLHQDGIHPSAVALPRMRVSYSLNAQLMWLKQEAAELCQESNEAFDVLESALQNHPYFRTQAAAAAAAGAWADRSSFMDKVAEAVQRATPETPSHASAGGMMWDEQLIAWASQMAKRVTPQGRRWVCQFPSCPTWDPLQCRQLPTW</sequence>
<evidence type="ECO:0000313" key="8">
    <source>
        <dbReference type="Proteomes" id="UP001244341"/>
    </source>
</evidence>
<dbReference type="SMART" id="SM00064">
    <property type="entry name" value="FYVE"/>
    <property type="match status" value="1"/>
</dbReference>